<gene>
    <name evidence="9" type="ORF">NRE15_01315</name>
</gene>
<evidence type="ECO:0000256" key="3">
    <source>
        <dbReference type="ARBA" id="ARBA00022695"/>
    </source>
</evidence>
<organism evidence="9 10">
    <name type="scientific">Fundicoccus culcitae</name>
    <dbReference type="NCBI Taxonomy" id="2969821"/>
    <lineage>
        <taxon>Bacteria</taxon>
        <taxon>Bacillati</taxon>
        <taxon>Bacillota</taxon>
        <taxon>Bacilli</taxon>
        <taxon>Lactobacillales</taxon>
        <taxon>Aerococcaceae</taxon>
        <taxon>Fundicoccus</taxon>
    </lineage>
</organism>
<feature type="domain" description="DNA polymerase IV/DNA polymerase iota-like thumb" evidence="8">
    <location>
        <begin position="199"/>
        <end position="246"/>
    </location>
</feature>
<comment type="similarity">
    <text evidence="1">Belongs to the DNA polymerase type-Y family.</text>
</comment>
<keyword evidence="3" id="KW-0548">Nucleotidyltransferase</keyword>
<keyword evidence="10" id="KW-1185">Reference proteome</keyword>
<evidence type="ECO:0000256" key="4">
    <source>
        <dbReference type="ARBA" id="ARBA00022705"/>
    </source>
</evidence>
<evidence type="ECO:0000256" key="1">
    <source>
        <dbReference type="ARBA" id="ARBA00010945"/>
    </source>
</evidence>
<dbReference type="InterPro" id="IPR017961">
    <property type="entry name" value="DNA_pol_Y-fam_little_finger"/>
</dbReference>
<dbReference type="PANTHER" id="PTHR11076:SF35">
    <property type="entry name" value="DNA REPAIR PROTEIN HOMOLOG YOBH"/>
    <property type="match status" value="1"/>
</dbReference>
<keyword evidence="5" id="KW-0239">DNA-directed DNA polymerase</keyword>
<feature type="domain" description="UmuC" evidence="6">
    <location>
        <begin position="15"/>
        <end position="165"/>
    </location>
</feature>
<dbReference type="SUPFAM" id="SSF56672">
    <property type="entry name" value="DNA/RNA polymerases"/>
    <property type="match status" value="1"/>
</dbReference>
<accession>A0ABY5P6F0</accession>
<dbReference type="CDD" id="cd01700">
    <property type="entry name" value="PolY_Pol_V_umuC"/>
    <property type="match status" value="1"/>
</dbReference>
<evidence type="ECO:0000259" key="6">
    <source>
        <dbReference type="Pfam" id="PF00817"/>
    </source>
</evidence>
<dbReference type="Gene3D" id="3.40.1170.60">
    <property type="match status" value="1"/>
</dbReference>
<dbReference type="Pfam" id="PF00817">
    <property type="entry name" value="IMS"/>
    <property type="match status" value="1"/>
</dbReference>
<dbReference type="RefSeq" id="WP_313793819.1">
    <property type="nucleotide sequence ID" value="NZ_CP102453.1"/>
</dbReference>
<dbReference type="EMBL" id="CP102453">
    <property type="protein sequence ID" value="UUX34316.1"/>
    <property type="molecule type" value="Genomic_DNA"/>
</dbReference>
<keyword evidence="5" id="KW-0808">Transferase</keyword>
<dbReference type="InterPro" id="IPR043502">
    <property type="entry name" value="DNA/RNA_pol_sf"/>
</dbReference>
<dbReference type="Pfam" id="PF11799">
    <property type="entry name" value="IMS_C"/>
    <property type="match status" value="1"/>
</dbReference>
<dbReference type="SUPFAM" id="SSF100879">
    <property type="entry name" value="Lesion bypass DNA polymerase (Y-family), little finger domain"/>
    <property type="match status" value="1"/>
</dbReference>
<evidence type="ECO:0000313" key="10">
    <source>
        <dbReference type="Proteomes" id="UP001315967"/>
    </source>
</evidence>
<proteinExistence type="inferred from homology"/>
<dbReference type="InterPro" id="IPR050116">
    <property type="entry name" value="DNA_polymerase-Y"/>
</dbReference>
<name>A0ABY5P6F0_9LACT</name>
<dbReference type="Gene3D" id="3.30.1490.100">
    <property type="entry name" value="DNA polymerase, Y-family, little finger domain"/>
    <property type="match status" value="1"/>
</dbReference>
<feature type="domain" description="DNA polymerase Y-family little finger" evidence="7">
    <location>
        <begin position="260"/>
        <end position="369"/>
    </location>
</feature>
<keyword evidence="4" id="KW-0235">DNA replication</keyword>
<protein>
    <submittedName>
        <fullName evidence="9">Y-family DNA polymerase</fullName>
    </submittedName>
</protein>
<dbReference type="InterPro" id="IPR001126">
    <property type="entry name" value="UmuC"/>
</dbReference>
<sequence>MLDYTQFPRRSILCVDSKSFFASVECAERGYNPMTKELVVMSRGDSQGGLVLAASPAVKAKYGIKTGSRRFQFPRQHQIEIVPPRMGLYIQRNRQINAIFKRYVAETDIHTYSIDESFLDVSFSHALFGSSYQIARQIQDEIWQSYGIPSCVGIGDNMLLAKLALDNRAKLAPPYIAYWSYERVPQTVWKIEKLSDFRGIGSRMEKRLNHIGIYSIYSLAQTSVDKLKKYFGVIGEELYYHANGVDLSTIQNKYQPKSNSLSLNQVLERNYHLQNEIEIVILEMVDQLSTRLRKHEQMAEQISLSIGHAEEALFQNFSHQTKIYATDQRTELKRLFIQLFRKYYQGGPVRVIGVAVAKLVPKQAMQLNLFEDPGVIENREQLDLIIDAIRDTYGYSSLIYANSLQHGSTAIERSKLIGGHHA</sequence>
<reference evidence="9 10" key="1">
    <citation type="submission" date="2022-08" db="EMBL/GenBank/DDBJ databases">
        <title>Aerococcaceae sp. nov isolated from spoiled eye mask.</title>
        <authorList>
            <person name="Zhou G."/>
            <person name="Xie X.-B."/>
            <person name="Shi Q.-S."/>
            <person name="Wang Y.-S."/>
            <person name="Wen X."/>
            <person name="Peng H."/>
            <person name="Yang X.-J."/>
            <person name="Tao H.-B."/>
            <person name="Huang X.-M."/>
        </authorList>
    </citation>
    <scope>NUCLEOTIDE SEQUENCE [LARGE SCALE GENOMIC DNA]</scope>
    <source>
        <strain evidence="10">DM20194951</strain>
    </source>
</reference>
<dbReference type="Pfam" id="PF21999">
    <property type="entry name" value="IMS_HHH_1"/>
    <property type="match status" value="1"/>
</dbReference>
<evidence type="ECO:0000259" key="7">
    <source>
        <dbReference type="Pfam" id="PF11799"/>
    </source>
</evidence>
<evidence type="ECO:0000256" key="2">
    <source>
        <dbReference type="ARBA" id="ARBA00022457"/>
    </source>
</evidence>
<dbReference type="Proteomes" id="UP001315967">
    <property type="component" value="Chromosome"/>
</dbReference>
<evidence type="ECO:0000256" key="5">
    <source>
        <dbReference type="ARBA" id="ARBA00022932"/>
    </source>
</evidence>
<keyword evidence="2" id="KW-0515">Mutator protein</keyword>
<dbReference type="PANTHER" id="PTHR11076">
    <property type="entry name" value="DNA REPAIR POLYMERASE UMUC / TRANSFERASE FAMILY MEMBER"/>
    <property type="match status" value="1"/>
</dbReference>
<dbReference type="InterPro" id="IPR043128">
    <property type="entry name" value="Rev_trsase/Diguanyl_cyclase"/>
</dbReference>
<dbReference type="Gene3D" id="1.10.150.20">
    <property type="entry name" value="5' to 3' exonuclease, C-terminal subdomain"/>
    <property type="match status" value="1"/>
</dbReference>
<evidence type="ECO:0000259" key="8">
    <source>
        <dbReference type="Pfam" id="PF21999"/>
    </source>
</evidence>
<dbReference type="InterPro" id="IPR036775">
    <property type="entry name" value="DNA_pol_Y-fam_lit_finger_sf"/>
</dbReference>
<dbReference type="Gene3D" id="3.30.70.270">
    <property type="match status" value="1"/>
</dbReference>
<dbReference type="InterPro" id="IPR053848">
    <property type="entry name" value="IMS_HHH_1"/>
</dbReference>
<evidence type="ECO:0000313" key="9">
    <source>
        <dbReference type="EMBL" id="UUX34316.1"/>
    </source>
</evidence>